<dbReference type="InterPro" id="IPR029045">
    <property type="entry name" value="ClpP/crotonase-like_dom_sf"/>
</dbReference>
<accession>A0A2T1A6Y2</accession>
<keyword evidence="6" id="KW-1185">Reference proteome</keyword>
<sequence>MTGIQVARSNDILTLTFDRADKKNAITDTMYGTLADEIAGAEGDPDTLVILLRAEGDTFTAGNDLADFRQSETENVDSPEKNVRRFLHALTTASKPIVAAVQGKAVGVGATLLLHCDHVVLAEGAALVTPFVGLGLVPEAASSLLLPARIGHVRAFSMFALGEPVPAESALAWGLANSVVPVAELDSAAYAIAARLAAQPAGAVAATKRLMRSPEALQTRIDEESARFYERLKTAEAQEAFAAFGERRPADFKKFR</sequence>
<evidence type="ECO:0000256" key="2">
    <source>
        <dbReference type="ARBA" id="ARBA00005254"/>
    </source>
</evidence>
<dbReference type="EMBL" id="PVUE01000001">
    <property type="protein sequence ID" value="PRZ44314.1"/>
    <property type="molecule type" value="Genomic_DNA"/>
</dbReference>
<dbReference type="InterPro" id="IPR001753">
    <property type="entry name" value="Enoyl-CoA_hydra/iso"/>
</dbReference>
<protein>
    <submittedName>
        <fullName evidence="5">Enoyl-CoA hydratase</fullName>
    </submittedName>
</protein>
<dbReference type="Gene3D" id="3.90.226.10">
    <property type="entry name" value="2-enoyl-CoA Hydratase, Chain A, domain 1"/>
    <property type="match status" value="1"/>
</dbReference>
<dbReference type="Proteomes" id="UP000237752">
    <property type="component" value="Unassembled WGS sequence"/>
</dbReference>
<gene>
    <name evidence="5" type="ORF">CLV47_101440</name>
</gene>
<dbReference type="GO" id="GO:0004165">
    <property type="term" value="F:delta(3)-delta(2)-enoyl-CoA isomerase activity"/>
    <property type="evidence" value="ECO:0007669"/>
    <property type="project" value="UniProtKB-ARBA"/>
</dbReference>
<reference evidence="5 6" key="1">
    <citation type="submission" date="2018-03" db="EMBL/GenBank/DDBJ databases">
        <title>Genomic Encyclopedia of Archaeal and Bacterial Type Strains, Phase II (KMG-II): from individual species to whole genera.</title>
        <authorList>
            <person name="Goeker M."/>
        </authorList>
    </citation>
    <scope>NUCLEOTIDE SEQUENCE [LARGE SCALE GENOMIC DNA]</scope>
    <source>
        <strain evidence="5 6">DSM 100065</strain>
    </source>
</reference>
<evidence type="ECO:0000313" key="5">
    <source>
        <dbReference type="EMBL" id="PRZ44314.1"/>
    </source>
</evidence>
<evidence type="ECO:0000313" key="6">
    <source>
        <dbReference type="Proteomes" id="UP000237752"/>
    </source>
</evidence>
<evidence type="ECO:0000256" key="1">
    <source>
        <dbReference type="ARBA" id="ARBA00004275"/>
    </source>
</evidence>
<dbReference type="OrthoDB" id="9777711at2"/>
<dbReference type="SUPFAM" id="SSF52096">
    <property type="entry name" value="ClpP/crotonase"/>
    <property type="match status" value="1"/>
</dbReference>
<comment type="similarity">
    <text evidence="2">Belongs to the enoyl-CoA hydratase/isomerase family.</text>
</comment>
<dbReference type="AlphaFoldDB" id="A0A2T1A6Y2"/>
<comment type="subcellular location">
    <subcellularLocation>
        <location evidence="1">Peroxisome</location>
    </subcellularLocation>
</comment>
<dbReference type="Pfam" id="PF00378">
    <property type="entry name" value="ECH_1"/>
    <property type="match status" value="1"/>
</dbReference>
<organism evidence="5 6">
    <name type="scientific">Antricoccus suffuscus</name>
    <dbReference type="NCBI Taxonomy" id="1629062"/>
    <lineage>
        <taxon>Bacteria</taxon>
        <taxon>Bacillati</taxon>
        <taxon>Actinomycetota</taxon>
        <taxon>Actinomycetes</taxon>
        <taxon>Geodermatophilales</taxon>
        <taxon>Antricoccaceae</taxon>
        <taxon>Antricoccus</taxon>
    </lineage>
</organism>
<dbReference type="InterPro" id="IPR051053">
    <property type="entry name" value="ECH/Chromodomain_protein"/>
</dbReference>
<dbReference type="PANTHER" id="PTHR43684">
    <property type="match status" value="1"/>
</dbReference>
<dbReference type="PANTHER" id="PTHR43684:SF1">
    <property type="entry name" value="ENOYL-COA DELTA ISOMERASE 2"/>
    <property type="match status" value="1"/>
</dbReference>
<keyword evidence="3" id="KW-0576">Peroxisome</keyword>
<comment type="caution">
    <text evidence="5">The sequence shown here is derived from an EMBL/GenBank/DDBJ whole genome shotgun (WGS) entry which is preliminary data.</text>
</comment>
<dbReference type="CDD" id="cd06558">
    <property type="entry name" value="crotonase-like"/>
    <property type="match status" value="1"/>
</dbReference>
<evidence type="ECO:0000256" key="3">
    <source>
        <dbReference type="ARBA" id="ARBA00023140"/>
    </source>
</evidence>
<dbReference type="InterPro" id="IPR014748">
    <property type="entry name" value="Enoyl-CoA_hydra_C"/>
</dbReference>
<proteinExistence type="inferred from homology"/>
<evidence type="ECO:0000256" key="4">
    <source>
        <dbReference type="ARBA" id="ARBA00023235"/>
    </source>
</evidence>
<dbReference type="Gene3D" id="1.10.12.10">
    <property type="entry name" value="Lyase 2-enoyl-coa Hydratase, Chain A, domain 2"/>
    <property type="match status" value="1"/>
</dbReference>
<name>A0A2T1A6Y2_9ACTN</name>
<keyword evidence="4" id="KW-0413">Isomerase</keyword>